<evidence type="ECO:0000256" key="6">
    <source>
        <dbReference type="PROSITE-ProRule" id="PRU00042"/>
    </source>
</evidence>
<dbReference type="EMBL" id="BLXT01002485">
    <property type="protein sequence ID" value="GFN95274.1"/>
    <property type="molecule type" value="Genomic_DNA"/>
</dbReference>
<protein>
    <submittedName>
        <fullName evidence="9">Zinc finger protein 91-like</fullName>
    </submittedName>
</protein>
<dbReference type="SMART" id="SM00451">
    <property type="entry name" value="ZnF_U1"/>
    <property type="match status" value="6"/>
</dbReference>
<feature type="compositionally biased region" description="Basic residues" evidence="7">
    <location>
        <begin position="215"/>
        <end position="226"/>
    </location>
</feature>
<evidence type="ECO:0000256" key="2">
    <source>
        <dbReference type="ARBA" id="ARBA00022737"/>
    </source>
</evidence>
<dbReference type="Gene3D" id="3.30.160.60">
    <property type="entry name" value="Classic Zinc Finger"/>
    <property type="match status" value="3"/>
</dbReference>
<dbReference type="InterPro" id="IPR013087">
    <property type="entry name" value="Znf_C2H2_type"/>
</dbReference>
<dbReference type="Proteomes" id="UP000735302">
    <property type="component" value="Unassembled WGS sequence"/>
</dbReference>
<keyword evidence="5" id="KW-0539">Nucleus</keyword>
<accession>A0AAV3ZL40</accession>
<feature type="compositionally biased region" description="Acidic residues" evidence="7">
    <location>
        <begin position="178"/>
        <end position="193"/>
    </location>
</feature>
<feature type="domain" description="C2H2-type" evidence="8">
    <location>
        <begin position="710"/>
        <end position="739"/>
    </location>
</feature>
<evidence type="ECO:0000313" key="10">
    <source>
        <dbReference type="Proteomes" id="UP000735302"/>
    </source>
</evidence>
<feature type="domain" description="C2H2-type" evidence="8">
    <location>
        <begin position="410"/>
        <end position="439"/>
    </location>
</feature>
<dbReference type="Pfam" id="PF12874">
    <property type="entry name" value="zf-met"/>
    <property type="match status" value="1"/>
</dbReference>
<keyword evidence="1" id="KW-0479">Metal-binding</keyword>
<comment type="caution">
    <text evidence="9">The sequence shown here is derived from an EMBL/GenBank/DDBJ whole genome shotgun (WGS) entry which is preliminary data.</text>
</comment>
<reference evidence="9 10" key="1">
    <citation type="journal article" date="2021" name="Elife">
        <title>Chloroplast acquisition without the gene transfer in kleptoplastic sea slugs, Plakobranchus ocellatus.</title>
        <authorList>
            <person name="Maeda T."/>
            <person name="Takahashi S."/>
            <person name="Yoshida T."/>
            <person name="Shimamura S."/>
            <person name="Takaki Y."/>
            <person name="Nagai Y."/>
            <person name="Toyoda A."/>
            <person name="Suzuki Y."/>
            <person name="Arimoto A."/>
            <person name="Ishii H."/>
            <person name="Satoh N."/>
            <person name="Nishiyama T."/>
            <person name="Hasebe M."/>
            <person name="Maruyama T."/>
            <person name="Minagawa J."/>
            <person name="Obokata J."/>
            <person name="Shigenobu S."/>
        </authorList>
    </citation>
    <scope>NUCLEOTIDE SEQUENCE [LARGE SCALE GENOMIC DNA]</scope>
</reference>
<dbReference type="GO" id="GO:0008270">
    <property type="term" value="F:zinc ion binding"/>
    <property type="evidence" value="ECO:0007669"/>
    <property type="project" value="UniProtKB-KW"/>
</dbReference>
<name>A0AAV3ZL40_9GAST</name>
<keyword evidence="3 6" id="KW-0863">Zinc-finger</keyword>
<dbReference type="SMART" id="SM00355">
    <property type="entry name" value="ZnF_C2H2"/>
    <property type="match status" value="14"/>
</dbReference>
<dbReference type="PROSITE" id="PS00028">
    <property type="entry name" value="ZINC_FINGER_C2H2_1"/>
    <property type="match status" value="8"/>
</dbReference>
<keyword evidence="2" id="KW-0677">Repeat</keyword>
<evidence type="ECO:0000256" key="7">
    <source>
        <dbReference type="SAM" id="MobiDB-lite"/>
    </source>
</evidence>
<evidence type="ECO:0000256" key="4">
    <source>
        <dbReference type="ARBA" id="ARBA00022833"/>
    </source>
</evidence>
<dbReference type="InterPro" id="IPR036236">
    <property type="entry name" value="Znf_C2H2_sf"/>
</dbReference>
<dbReference type="GO" id="GO:0000978">
    <property type="term" value="F:RNA polymerase II cis-regulatory region sequence-specific DNA binding"/>
    <property type="evidence" value="ECO:0007669"/>
    <property type="project" value="TreeGrafter"/>
</dbReference>
<dbReference type="InterPro" id="IPR003604">
    <property type="entry name" value="Matrin/U1-like-C_Znf_C2H2"/>
</dbReference>
<feature type="region of interest" description="Disordered" evidence="7">
    <location>
        <begin position="178"/>
        <end position="241"/>
    </location>
</feature>
<keyword evidence="4" id="KW-0862">Zinc</keyword>
<proteinExistence type="predicted"/>
<feature type="region of interest" description="Disordered" evidence="7">
    <location>
        <begin position="747"/>
        <end position="863"/>
    </location>
</feature>
<keyword evidence="10" id="KW-1185">Reference proteome</keyword>
<sequence>MSLPSQELHKMDLIDTSSHMCLICNQTVIGLYNYVEHFKSHATAQESKLFEDNFLSEKDKPGPEASHSNGGKSKAKGKPDRDLTSGPSSPLCELPDGLTDPDMETGAALDQNNIYPDFFQSLELKSTSEEAPPKAKMKAVQRLSILEDDAQAELLLPITTILSNLDFSSDDDFFELSEDEEGDENTWFDDEGESLSHPPPGHTGGKWKPGEGPKRRMPIAGKRRPGQKPGPACRKNILRKPAKVKSPKAEVGKSFYCNVCHSFFMDRSVYSLHFGQSRHQEMAAAKKQESNLLSSFNDETATNIGSSETQGAKTAVSSDFYCQDCKLYFNNAVVFATHCETKLHKDAVLKQGFREVRGGGGAIYRINVNTDTVHKERQEKIYPALGANKKNKGKQQQGETGISTESNETHECPICVKYFTRKYEMARHLLTRMHAARARHHPEAASVKMLERYNKYMVRLMPFQCAVCSFYFNRQKDFLDHMGSTGHLETCEDMLGPIVCVPCKFKTHKHDEMMEHLQCSEHYAAVEKKYGVCVVKESHTRITCKFCGVRMHSAVRMKQHCARKHQDRMSHMELTLDTKPLEQVLHKCPLCEKSFKARSLLQLHFLKMMEHLQCSEHYSAVEKKYGVCVVKESHTRITCKFCGVRMHSAVRMKQHCARKHQDRMSHMELTLDTKPLEQVLHKCPLCEKSFKARSLLQLHFLKVHKHKYLFNCTVCKRGFLDQRRLDNHLRTRFHAKRVIASKINGNKGSNYEGSLMASHAQRKGASRLKQMPSEKAGTEQRRSGRKRKMVKFFDSDGEGEQETGTLEPKKNCKKSKSPLMSMAKQKASQSKRTKPMSEIGKKDLEGQVGNKRKTLDSGTEETNIRLKRSVERVDNHDEDIEKLHEHQRLSAVEREAIHAQEEEEDEDMILEEEAEEDEGEIIAGNEEEVEKEEYARVNEASLTIFSCTYCEFAATDLLELRAHYSGSHPQEILTCQPCDQCFLSLKAYKIHCSGRGHQLKLREMSGETTIHKCRLCDKRFLQEFSCKLHLETVHRHPSSEEDLRRLHKGQDLVTQLYGEHVKQ</sequence>
<evidence type="ECO:0000313" key="9">
    <source>
        <dbReference type="EMBL" id="GFN95274.1"/>
    </source>
</evidence>
<evidence type="ECO:0000259" key="8">
    <source>
        <dbReference type="PROSITE" id="PS50157"/>
    </source>
</evidence>
<feature type="non-terminal residue" evidence="9">
    <location>
        <position position="1063"/>
    </location>
</feature>
<dbReference type="PANTHER" id="PTHR24388">
    <property type="entry name" value="ZINC FINGER PROTEIN"/>
    <property type="match status" value="1"/>
</dbReference>
<evidence type="ECO:0000256" key="1">
    <source>
        <dbReference type="ARBA" id="ARBA00022723"/>
    </source>
</evidence>
<feature type="region of interest" description="Disordered" evidence="7">
    <location>
        <begin position="55"/>
        <end position="107"/>
    </location>
</feature>
<evidence type="ECO:0000256" key="3">
    <source>
        <dbReference type="ARBA" id="ARBA00022771"/>
    </source>
</evidence>
<dbReference type="AlphaFoldDB" id="A0AAV3ZL40"/>
<gene>
    <name evidence="9" type="ORF">PoB_002178000</name>
</gene>
<evidence type="ECO:0000256" key="5">
    <source>
        <dbReference type="ARBA" id="ARBA00023242"/>
    </source>
</evidence>
<organism evidence="9 10">
    <name type="scientific">Plakobranchus ocellatus</name>
    <dbReference type="NCBI Taxonomy" id="259542"/>
    <lineage>
        <taxon>Eukaryota</taxon>
        <taxon>Metazoa</taxon>
        <taxon>Spiralia</taxon>
        <taxon>Lophotrochozoa</taxon>
        <taxon>Mollusca</taxon>
        <taxon>Gastropoda</taxon>
        <taxon>Heterobranchia</taxon>
        <taxon>Euthyneura</taxon>
        <taxon>Panpulmonata</taxon>
        <taxon>Sacoglossa</taxon>
        <taxon>Placobranchoidea</taxon>
        <taxon>Plakobranchidae</taxon>
        <taxon>Plakobranchus</taxon>
    </lineage>
</organism>
<feature type="domain" description="C2H2-type" evidence="8">
    <location>
        <begin position="681"/>
        <end position="709"/>
    </location>
</feature>
<dbReference type="GO" id="GO:0000981">
    <property type="term" value="F:DNA-binding transcription factor activity, RNA polymerase II-specific"/>
    <property type="evidence" value="ECO:0007669"/>
    <property type="project" value="TreeGrafter"/>
</dbReference>
<dbReference type="PROSITE" id="PS50157">
    <property type="entry name" value="ZINC_FINGER_C2H2_2"/>
    <property type="match status" value="3"/>
</dbReference>
<dbReference type="SUPFAM" id="SSF57667">
    <property type="entry name" value="beta-beta-alpha zinc fingers"/>
    <property type="match status" value="4"/>
</dbReference>
<dbReference type="PANTHER" id="PTHR24388:SF104">
    <property type="entry name" value="AT-RICH BINDING PROTEIN-RELATED"/>
    <property type="match status" value="1"/>
</dbReference>
<dbReference type="InterPro" id="IPR050527">
    <property type="entry name" value="Snail/Krueppel_Znf"/>
</dbReference>